<keyword evidence="2" id="KW-1185">Reference proteome</keyword>
<sequence length="187" mass="20790">MSDTLLPLNATAQERALDGATARLGDVPTPLRDVWNPDTCPASLLPWLAWAFGVDEWDSGWSEEAKRNTIRDAVMIQRRKGSVWSIKRAISAAGYGDSQLIEGNSNNFYNGVRLHNGFITYGDATEWARYRFVLTRPISNAQADQVRRLLDSVAPARCHLIELIFTEASNLYDGAIFYNGAFNHGVA</sequence>
<name>A0A931BUX7_9HYPH</name>
<organism evidence="1 2">
    <name type="scientific">Microvirga alba</name>
    <dbReference type="NCBI Taxonomy" id="2791025"/>
    <lineage>
        <taxon>Bacteria</taxon>
        <taxon>Pseudomonadati</taxon>
        <taxon>Pseudomonadota</taxon>
        <taxon>Alphaproteobacteria</taxon>
        <taxon>Hyphomicrobiales</taxon>
        <taxon>Methylobacteriaceae</taxon>
        <taxon>Microvirga</taxon>
    </lineage>
</organism>
<evidence type="ECO:0000313" key="2">
    <source>
        <dbReference type="Proteomes" id="UP000599312"/>
    </source>
</evidence>
<dbReference type="Pfam" id="PF09684">
    <property type="entry name" value="Tail_P2_I"/>
    <property type="match status" value="1"/>
</dbReference>
<gene>
    <name evidence="1" type="ORF">I2H38_19695</name>
</gene>
<dbReference type="InterPro" id="IPR006521">
    <property type="entry name" value="Tail_protein_I"/>
</dbReference>
<dbReference type="AlphaFoldDB" id="A0A931BUX7"/>
<evidence type="ECO:0000313" key="1">
    <source>
        <dbReference type="EMBL" id="MBF9235590.1"/>
    </source>
</evidence>
<reference evidence="1" key="1">
    <citation type="submission" date="2020-11" db="EMBL/GenBank/DDBJ databases">
        <authorList>
            <person name="Kim M.K."/>
        </authorList>
    </citation>
    <scope>NUCLEOTIDE SEQUENCE</scope>
    <source>
        <strain evidence="1">BT350</strain>
    </source>
</reference>
<accession>A0A931BUX7</accession>
<dbReference type="EMBL" id="JADQDO010000016">
    <property type="protein sequence ID" value="MBF9235590.1"/>
    <property type="molecule type" value="Genomic_DNA"/>
</dbReference>
<dbReference type="NCBIfam" id="TIGR01634">
    <property type="entry name" value="tail_P2_I"/>
    <property type="match status" value="1"/>
</dbReference>
<proteinExistence type="predicted"/>
<dbReference type="Proteomes" id="UP000599312">
    <property type="component" value="Unassembled WGS sequence"/>
</dbReference>
<protein>
    <submittedName>
        <fullName evidence="1">Phage tail protein I</fullName>
    </submittedName>
</protein>
<dbReference type="RefSeq" id="WP_196273584.1">
    <property type="nucleotide sequence ID" value="NZ_JADQDO010000016.1"/>
</dbReference>
<comment type="caution">
    <text evidence="1">The sequence shown here is derived from an EMBL/GenBank/DDBJ whole genome shotgun (WGS) entry which is preliminary data.</text>
</comment>